<name>A0A1H3WXP7_9RHOB</name>
<evidence type="ECO:0000313" key="5">
    <source>
        <dbReference type="Proteomes" id="UP000198703"/>
    </source>
</evidence>
<sequence>MTKLTVIDGGKSPSGGGPEDPMIEARVGRLEEDVREIKADIREMRRDVSELKDRFSRMEVGIERISARLDSIPNVWQFAMGLVTTVVAVAALLVSLR</sequence>
<keyword evidence="5" id="KW-1185">Reference proteome</keyword>
<keyword evidence="1" id="KW-0175">Coiled coil</keyword>
<dbReference type="Proteomes" id="UP000198703">
    <property type="component" value="Unassembled WGS sequence"/>
</dbReference>
<reference evidence="4 5" key="1">
    <citation type="submission" date="2016-10" db="EMBL/GenBank/DDBJ databases">
        <authorList>
            <person name="de Groot N.N."/>
        </authorList>
    </citation>
    <scope>NUCLEOTIDE SEQUENCE [LARGE SCALE GENOMIC DNA]</scope>
    <source>
        <strain evidence="4 5">DSM 15345</strain>
    </source>
</reference>
<dbReference type="Gene3D" id="1.20.5.190">
    <property type="match status" value="1"/>
</dbReference>
<accession>A0A1H3WXP7</accession>
<keyword evidence="3" id="KW-0472">Membrane</keyword>
<dbReference type="STRING" id="89524.SAMN05444370_102181"/>
<organism evidence="4 5">
    <name type="scientific">Rubrimonas cliftonensis</name>
    <dbReference type="NCBI Taxonomy" id="89524"/>
    <lineage>
        <taxon>Bacteria</taxon>
        <taxon>Pseudomonadati</taxon>
        <taxon>Pseudomonadota</taxon>
        <taxon>Alphaproteobacteria</taxon>
        <taxon>Rhodobacterales</taxon>
        <taxon>Paracoccaceae</taxon>
        <taxon>Rubrimonas</taxon>
    </lineage>
</organism>
<proteinExistence type="predicted"/>
<feature type="coiled-coil region" evidence="1">
    <location>
        <begin position="27"/>
        <end position="54"/>
    </location>
</feature>
<gene>
    <name evidence="4" type="ORF">SAMN05444370_102181</name>
</gene>
<evidence type="ECO:0000313" key="4">
    <source>
        <dbReference type="EMBL" id="SDZ91957.1"/>
    </source>
</evidence>
<keyword evidence="3" id="KW-0812">Transmembrane</keyword>
<feature type="region of interest" description="Disordered" evidence="2">
    <location>
        <begin position="1"/>
        <end position="22"/>
    </location>
</feature>
<dbReference type="AlphaFoldDB" id="A0A1H3WXP7"/>
<evidence type="ECO:0000256" key="2">
    <source>
        <dbReference type="SAM" id="MobiDB-lite"/>
    </source>
</evidence>
<protein>
    <recommendedName>
        <fullName evidence="6">Haemolysin XhlA</fullName>
    </recommendedName>
</protein>
<evidence type="ECO:0000256" key="3">
    <source>
        <dbReference type="SAM" id="Phobius"/>
    </source>
</evidence>
<evidence type="ECO:0000256" key="1">
    <source>
        <dbReference type="SAM" id="Coils"/>
    </source>
</evidence>
<keyword evidence="3" id="KW-1133">Transmembrane helix</keyword>
<dbReference type="EMBL" id="FNQM01000002">
    <property type="protein sequence ID" value="SDZ91957.1"/>
    <property type="molecule type" value="Genomic_DNA"/>
</dbReference>
<feature type="transmembrane region" description="Helical" evidence="3">
    <location>
        <begin position="75"/>
        <end position="96"/>
    </location>
</feature>
<evidence type="ECO:0008006" key="6">
    <source>
        <dbReference type="Google" id="ProtNLM"/>
    </source>
</evidence>